<organism evidence="2 3">
    <name type="scientific">Ensete ventricosum</name>
    <name type="common">Abyssinian banana</name>
    <name type="synonym">Musa ensete</name>
    <dbReference type="NCBI Taxonomy" id="4639"/>
    <lineage>
        <taxon>Eukaryota</taxon>
        <taxon>Viridiplantae</taxon>
        <taxon>Streptophyta</taxon>
        <taxon>Embryophyta</taxon>
        <taxon>Tracheophyta</taxon>
        <taxon>Spermatophyta</taxon>
        <taxon>Magnoliopsida</taxon>
        <taxon>Liliopsida</taxon>
        <taxon>Zingiberales</taxon>
        <taxon>Musaceae</taxon>
        <taxon>Ensete</taxon>
    </lineage>
</organism>
<evidence type="ECO:0000313" key="3">
    <source>
        <dbReference type="Proteomes" id="UP000287651"/>
    </source>
</evidence>
<proteinExistence type="predicted"/>
<dbReference type="EMBL" id="AMZH03008951">
    <property type="protein sequence ID" value="RRT57896.1"/>
    <property type="molecule type" value="Genomic_DNA"/>
</dbReference>
<evidence type="ECO:0000313" key="2">
    <source>
        <dbReference type="EMBL" id="RRT57896.1"/>
    </source>
</evidence>
<reference evidence="2 3" key="1">
    <citation type="journal article" date="2014" name="Agronomy (Basel)">
        <title>A Draft Genome Sequence for Ensete ventricosum, the Drought-Tolerant Tree Against Hunger.</title>
        <authorList>
            <person name="Harrison J."/>
            <person name="Moore K.A."/>
            <person name="Paszkiewicz K."/>
            <person name="Jones T."/>
            <person name="Grant M."/>
            <person name="Ambacheew D."/>
            <person name="Muzemil S."/>
            <person name="Studholme D.J."/>
        </authorList>
    </citation>
    <scope>NUCLEOTIDE SEQUENCE [LARGE SCALE GENOMIC DNA]</scope>
</reference>
<protein>
    <submittedName>
        <fullName evidence="2">Uncharacterized protein</fullName>
    </submittedName>
</protein>
<accession>A0A426Z1P6</accession>
<gene>
    <name evidence="2" type="ORF">B296_00024500</name>
</gene>
<feature type="non-terminal residue" evidence="2">
    <location>
        <position position="79"/>
    </location>
</feature>
<sequence length="79" mass="9016">MFRAKWQLLGERRGGKQVYGYVERFRKREYVVGGRSPQSGSAREIFKARYRLTFPIPASPHALPQDFVPPPPSSSSTPH</sequence>
<dbReference type="Proteomes" id="UP000287651">
    <property type="component" value="Unassembled WGS sequence"/>
</dbReference>
<feature type="region of interest" description="Disordered" evidence="1">
    <location>
        <begin position="60"/>
        <end position="79"/>
    </location>
</feature>
<name>A0A426Z1P6_ENSVE</name>
<comment type="caution">
    <text evidence="2">The sequence shown here is derived from an EMBL/GenBank/DDBJ whole genome shotgun (WGS) entry which is preliminary data.</text>
</comment>
<dbReference type="AlphaFoldDB" id="A0A426Z1P6"/>
<evidence type="ECO:0000256" key="1">
    <source>
        <dbReference type="SAM" id="MobiDB-lite"/>
    </source>
</evidence>